<comment type="caution">
    <text evidence="1">The sequence shown here is derived from an EMBL/GenBank/DDBJ whole genome shotgun (WGS) entry which is preliminary data.</text>
</comment>
<dbReference type="AlphaFoldDB" id="A0A917WKH3"/>
<dbReference type="Proteomes" id="UP000642070">
    <property type="component" value="Unassembled WGS sequence"/>
</dbReference>
<reference evidence="1" key="1">
    <citation type="journal article" date="2014" name="Int. J. Syst. Evol. Microbiol.">
        <title>Complete genome sequence of Corynebacterium casei LMG S-19264T (=DSM 44701T), isolated from a smear-ripened cheese.</title>
        <authorList>
            <consortium name="US DOE Joint Genome Institute (JGI-PGF)"/>
            <person name="Walter F."/>
            <person name="Albersmeier A."/>
            <person name="Kalinowski J."/>
            <person name="Ruckert C."/>
        </authorList>
    </citation>
    <scope>NUCLEOTIDE SEQUENCE</scope>
    <source>
        <strain evidence="1">JCM 19831</strain>
    </source>
</reference>
<accession>A0A917WKH3</accession>
<protein>
    <submittedName>
        <fullName evidence="1">Uncharacterized protein</fullName>
    </submittedName>
</protein>
<proteinExistence type="predicted"/>
<gene>
    <name evidence="1" type="ORF">GCM10007977_012060</name>
</gene>
<sequence length="71" mass="8076">MHGQCCGNRRYVRLPAPPPFTRGPDLVKFDLPPFEEARLSTNELNDVKPTEYRADAVVTLHDERRTVLAVV</sequence>
<evidence type="ECO:0000313" key="2">
    <source>
        <dbReference type="Proteomes" id="UP000642070"/>
    </source>
</evidence>
<evidence type="ECO:0000313" key="1">
    <source>
        <dbReference type="EMBL" id="GGM12446.1"/>
    </source>
</evidence>
<keyword evidence="2" id="KW-1185">Reference proteome</keyword>
<organism evidence="1 2">
    <name type="scientific">Dactylosporangium sucinum</name>
    <dbReference type="NCBI Taxonomy" id="1424081"/>
    <lineage>
        <taxon>Bacteria</taxon>
        <taxon>Bacillati</taxon>
        <taxon>Actinomycetota</taxon>
        <taxon>Actinomycetes</taxon>
        <taxon>Micromonosporales</taxon>
        <taxon>Micromonosporaceae</taxon>
        <taxon>Dactylosporangium</taxon>
    </lineage>
</organism>
<dbReference type="RefSeq" id="WP_190248705.1">
    <property type="nucleotide sequence ID" value="NZ_BMPI01000005.1"/>
</dbReference>
<name>A0A917WKH3_9ACTN</name>
<dbReference type="EMBL" id="BMPI01000005">
    <property type="protein sequence ID" value="GGM12446.1"/>
    <property type="molecule type" value="Genomic_DNA"/>
</dbReference>
<reference evidence="1" key="2">
    <citation type="submission" date="2020-09" db="EMBL/GenBank/DDBJ databases">
        <authorList>
            <person name="Sun Q."/>
            <person name="Ohkuma M."/>
        </authorList>
    </citation>
    <scope>NUCLEOTIDE SEQUENCE</scope>
    <source>
        <strain evidence="1">JCM 19831</strain>
    </source>
</reference>